<keyword evidence="3" id="KW-1185">Reference proteome</keyword>
<gene>
    <name evidence="2" type="ORF">PG996_009227</name>
</gene>
<comment type="caution">
    <text evidence="2">The sequence shown here is derived from an EMBL/GenBank/DDBJ whole genome shotgun (WGS) entry which is preliminary data.</text>
</comment>
<sequence>MQSRRLFLYTIGLIHTTRESSILEYGRPKPPDFETHSGNSWPFWEVGHDPEDLYLQLHNKYNTTWPMPPLPTEFHLLMAERQMCRFEEISKAIEDIISRLWAQPSLLPMLPHGDLWAAVACLSRHQSVDELALLLGQFYCERVTDSGRNHGRRVAHKDHATPRDRTTRARRFPTFTLDKRANQNPGASRSAKAGKPT</sequence>
<proteinExistence type="predicted"/>
<name>A0ABR1UK57_9PEZI</name>
<feature type="compositionally biased region" description="Basic and acidic residues" evidence="1">
    <location>
        <begin position="157"/>
        <end position="167"/>
    </location>
</feature>
<evidence type="ECO:0000313" key="2">
    <source>
        <dbReference type="EMBL" id="KAK8059297.1"/>
    </source>
</evidence>
<dbReference type="EMBL" id="JAQQWM010000006">
    <property type="protein sequence ID" value="KAK8059297.1"/>
    <property type="molecule type" value="Genomic_DNA"/>
</dbReference>
<protein>
    <submittedName>
        <fullName evidence="2">Uncharacterized protein</fullName>
    </submittedName>
</protein>
<evidence type="ECO:0000256" key="1">
    <source>
        <dbReference type="SAM" id="MobiDB-lite"/>
    </source>
</evidence>
<accession>A0ABR1UK57</accession>
<evidence type="ECO:0000313" key="3">
    <source>
        <dbReference type="Proteomes" id="UP001446871"/>
    </source>
</evidence>
<feature type="region of interest" description="Disordered" evidence="1">
    <location>
        <begin position="149"/>
        <end position="197"/>
    </location>
</feature>
<organism evidence="2 3">
    <name type="scientific">Apiospora saccharicola</name>
    <dbReference type="NCBI Taxonomy" id="335842"/>
    <lineage>
        <taxon>Eukaryota</taxon>
        <taxon>Fungi</taxon>
        <taxon>Dikarya</taxon>
        <taxon>Ascomycota</taxon>
        <taxon>Pezizomycotina</taxon>
        <taxon>Sordariomycetes</taxon>
        <taxon>Xylariomycetidae</taxon>
        <taxon>Amphisphaeriales</taxon>
        <taxon>Apiosporaceae</taxon>
        <taxon>Apiospora</taxon>
    </lineage>
</organism>
<dbReference type="Proteomes" id="UP001446871">
    <property type="component" value="Unassembled WGS sequence"/>
</dbReference>
<reference evidence="2 3" key="1">
    <citation type="submission" date="2023-01" db="EMBL/GenBank/DDBJ databases">
        <title>Analysis of 21 Apiospora genomes using comparative genomics revels a genus with tremendous synthesis potential of carbohydrate active enzymes and secondary metabolites.</title>
        <authorList>
            <person name="Sorensen T."/>
        </authorList>
    </citation>
    <scope>NUCLEOTIDE SEQUENCE [LARGE SCALE GENOMIC DNA]</scope>
    <source>
        <strain evidence="2 3">CBS 83171</strain>
    </source>
</reference>